<dbReference type="PANTHER" id="PTHR43591:SF24">
    <property type="entry name" value="2-METHOXY-6-POLYPRENYL-1,4-BENZOQUINOL METHYLASE, MITOCHONDRIAL"/>
    <property type="match status" value="1"/>
</dbReference>
<dbReference type="SUPFAM" id="SSF53335">
    <property type="entry name" value="S-adenosyl-L-methionine-dependent methyltransferases"/>
    <property type="match status" value="1"/>
</dbReference>
<dbReference type="Gene3D" id="3.40.50.150">
    <property type="entry name" value="Vaccinia Virus protein VP39"/>
    <property type="match status" value="1"/>
</dbReference>
<dbReference type="InParanoid" id="A0A162TM31"/>
<feature type="compositionally biased region" description="Low complexity" evidence="1">
    <location>
        <begin position="75"/>
        <end position="102"/>
    </location>
</feature>
<dbReference type="PANTHER" id="PTHR43591">
    <property type="entry name" value="METHYLTRANSFERASE"/>
    <property type="match status" value="1"/>
</dbReference>
<dbReference type="InterPro" id="IPR029063">
    <property type="entry name" value="SAM-dependent_MTases_sf"/>
</dbReference>
<feature type="region of interest" description="Disordered" evidence="1">
    <location>
        <begin position="1"/>
        <end position="41"/>
    </location>
</feature>
<dbReference type="STRING" id="763407.A0A162TM31"/>
<gene>
    <name evidence="3" type="ORF">PHYBLDRAFT_183190</name>
</gene>
<dbReference type="RefSeq" id="XP_018286263.1">
    <property type="nucleotide sequence ID" value="XM_018438731.1"/>
</dbReference>
<proteinExistence type="predicted"/>
<dbReference type="GO" id="GO:0008168">
    <property type="term" value="F:methyltransferase activity"/>
    <property type="evidence" value="ECO:0007669"/>
    <property type="project" value="TreeGrafter"/>
</dbReference>
<evidence type="ECO:0000313" key="4">
    <source>
        <dbReference type="Proteomes" id="UP000077315"/>
    </source>
</evidence>
<feature type="compositionally biased region" description="Polar residues" evidence="1">
    <location>
        <begin position="29"/>
        <end position="41"/>
    </location>
</feature>
<feature type="domain" description="Methyltransferase" evidence="2">
    <location>
        <begin position="161"/>
        <end position="252"/>
    </location>
</feature>
<dbReference type="VEuPathDB" id="FungiDB:PHYBLDRAFT_183190"/>
<dbReference type="Pfam" id="PF13649">
    <property type="entry name" value="Methyltransf_25"/>
    <property type="match status" value="1"/>
</dbReference>
<protein>
    <recommendedName>
        <fullName evidence="2">Methyltransferase domain-containing protein</fullName>
    </recommendedName>
</protein>
<evidence type="ECO:0000313" key="3">
    <source>
        <dbReference type="EMBL" id="OAD68223.1"/>
    </source>
</evidence>
<dbReference type="AlphaFoldDB" id="A0A162TM31"/>
<organism evidence="3 4">
    <name type="scientific">Phycomyces blakesleeanus (strain ATCC 8743b / DSM 1359 / FGSC 10004 / NBRC 33097 / NRRL 1555)</name>
    <dbReference type="NCBI Taxonomy" id="763407"/>
    <lineage>
        <taxon>Eukaryota</taxon>
        <taxon>Fungi</taxon>
        <taxon>Fungi incertae sedis</taxon>
        <taxon>Mucoromycota</taxon>
        <taxon>Mucoromycotina</taxon>
        <taxon>Mucoromycetes</taxon>
        <taxon>Mucorales</taxon>
        <taxon>Phycomycetaceae</taxon>
        <taxon>Phycomyces</taxon>
    </lineage>
</organism>
<dbReference type="Proteomes" id="UP000077315">
    <property type="component" value="Unassembled WGS sequence"/>
</dbReference>
<evidence type="ECO:0000259" key="2">
    <source>
        <dbReference type="Pfam" id="PF13649"/>
    </source>
</evidence>
<accession>A0A162TM31</accession>
<sequence length="386" mass="43922">MGNQASKVIDKSKEKRKRTTKRRQSTITLSARSTVSHHSLQSHGNYDWLEESQETALSARVIHVAMAKASAVSQSSSISSHPSHISTSSSSSSHIPTHGPPGARRKSITEFFTRRKQSISRPTIFSENEFREHDRLQRQHYLLKSARKSNHWATLDTPAVILDMGTGNGIWALEMASQFPQAQVLGMDLRPPHEQQGGPKNLRYVEADIRQSWPMGDNSIDFIFQRNMGQVIQKDQWSHVLSEMRRVLKPGGYIELVESDLWHHNPGPVQQAFDEFFEGQCADLGLDFMFTDRLKDQIEQVGGFGSVDMRALDIPAGEWPAEAELKQFGFINKETQKAFLRNCKTFYVSKWGITSDDYDLAVGEVMEEFEEYHGFTRFNCWIAQKS</sequence>
<keyword evidence="4" id="KW-1185">Reference proteome</keyword>
<dbReference type="GeneID" id="28999637"/>
<reference evidence="4" key="1">
    <citation type="submission" date="2015-06" db="EMBL/GenBank/DDBJ databases">
        <title>Expansion of signal transduction pathways in fungi by whole-genome duplication.</title>
        <authorList>
            <consortium name="DOE Joint Genome Institute"/>
            <person name="Corrochano L.M."/>
            <person name="Kuo A."/>
            <person name="Marcet-Houben M."/>
            <person name="Polaino S."/>
            <person name="Salamov A."/>
            <person name="Villalobos J.M."/>
            <person name="Alvarez M.I."/>
            <person name="Avalos J."/>
            <person name="Benito E.P."/>
            <person name="Benoit I."/>
            <person name="Burger G."/>
            <person name="Camino L.P."/>
            <person name="Canovas D."/>
            <person name="Cerda-Olmedo E."/>
            <person name="Cheng J.-F."/>
            <person name="Dominguez A."/>
            <person name="Elias M."/>
            <person name="Eslava A.P."/>
            <person name="Glaser F."/>
            <person name="Grimwood J."/>
            <person name="Gutierrez G."/>
            <person name="Heitman J."/>
            <person name="Henrissat B."/>
            <person name="Iturriaga E.A."/>
            <person name="Lang B.F."/>
            <person name="Lavin J.L."/>
            <person name="Lee S."/>
            <person name="Li W."/>
            <person name="Lindquist E."/>
            <person name="Lopez-Garcia S."/>
            <person name="Luque E.M."/>
            <person name="Marcos A.T."/>
            <person name="Martin J."/>
            <person name="McCluskey K."/>
            <person name="Medina H.R."/>
            <person name="Miralles-Duran A."/>
            <person name="Miyazaki A."/>
            <person name="Munoz-Torres E."/>
            <person name="Oguiza J.A."/>
            <person name="Ohm R."/>
            <person name="Olmedo M."/>
            <person name="Orejas M."/>
            <person name="Ortiz-Castellanos L."/>
            <person name="Pisabarro A.G."/>
            <person name="Rodriguez-Romero J."/>
            <person name="Ruiz-Herrera J."/>
            <person name="Ruiz-Vazquez R."/>
            <person name="Sanz C."/>
            <person name="Schackwitz W."/>
            <person name="Schmutz J."/>
            <person name="Shahriari M."/>
            <person name="Shelest E."/>
            <person name="Silva-Franco F."/>
            <person name="Soanes D."/>
            <person name="Syed K."/>
            <person name="Tagua V.G."/>
            <person name="Talbot N.J."/>
            <person name="Thon M."/>
            <person name="De vries R.P."/>
            <person name="Wiebenga A."/>
            <person name="Yadav J.S."/>
            <person name="Braun E.L."/>
            <person name="Baker S."/>
            <person name="Garre V."/>
            <person name="Horwitz B."/>
            <person name="Torres-Martinez S."/>
            <person name="Idnurm A."/>
            <person name="Herrera-Estrella A."/>
            <person name="Gabaldon T."/>
            <person name="Grigoriev I.V."/>
        </authorList>
    </citation>
    <scope>NUCLEOTIDE SEQUENCE [LARGE SCALE GENOMIC DNA]</scope>
    <source>
        <strain evidence="4">NRRL 1555(-)</strain>
    </source>
</reference>
<dbReference type="OrthoDB" id="2013972at2759"/>
<feature type="region of interest" description="Disordered" evidence="1">
    <location>
        <begin position="74"/>
        <end position="106"/>
    </location>
</feature>
<dbReference type="InterPro" id="IPR041698">
    <property type="entry name" value="Methyltransf_25"/>
</dbReference>
<dbReference type="FunCoup" id="A0A162TM31">
    <property type="interactions" value="3"/>
</dbReference>
<evidence type="ECO:0000256" key="1">
    <source>
        <dbReference type="SAM" id="MobiDB-lite"/>
    </source>
</evidence>
<name>A0A162TM31_PHYB8</name>
<dbReference type="EMBL" id="KV440995">
    <property type="protein sequence ID" value="OAD68223.1"/>
    <property type="molecule type" value="Genomic_DNA"/>
</dbReference>
<feature type="compositionally biased region" description="Basic residues" evidence="1">
    <location>
        <begin position="14"/>
        <end position="24"/>
    </location>
</feature>
<dbReference type="CDD" id="cd02440">
    <property type="entry name" value="AdoMet_MTases"/>
    <property type="match status" value="1"/>
</dbReference>